<comment type="caution">
    <text evidence="2">The sequence shown here is derived from an EMBL/GenBank/DDBJ whole genome shotgun (WGS) entry which is preliminary data.</text>
</comment>
<evidence type="ECO:0000256" key="1">
    <source>
        <dbReference type="SAM" id="MobiDB-lite"/>
    </source>
</evidence>
<name>A0ABV8SW16_9GAMM</name>
<evidence type="ECO:0000313" key="3">
    <source>
        <dbReference type="Proteomes" id="UP001595904"/>
    </source>
</evidence>
<protein>
    <submittedName>
        <fullName evidence="2">Uncharacterized protein</fullName>
    </submittedName>
</protein>
<keyword evidence="3" id="KW-1185">Reference proteome</keyword>
<dbReference type="EMBL" id="JBHSDU010000003">
    <property type="protein sequence ID" value="MFC4310734.1"/>
    <property type="molecule type" value="Genomic_DNA"/>
</dbReference>
<organism evidence="2 3">
    <name type="scientific">Steroidobacter flavus</name>
    <dbReference type="NCBI Taxonomy" id="1842136"/>
    <lineage>
        <taxon>Bacteria</taxon>
        <taxon>Pseudomonadati</taxon>
        <taxon>Pseudomonadota</taxon>
        <taxon>Gammaproteobacteria</taxon>
        <taxon>Steroidobacterales</taxon>
        <taxon>Steroidobacteraceae</taxon>
        <taxon>Steroidobacter</taxon>
    </lineage>
</organism>
<accession>A0ABV8SW16</accession>
<dbReference type="Proteomes" id="UP001595904">
    <property type="component" value="Unassembled WGS sequence"/>
</dbReference>
<gene>
    <name evidence="2" type="ORF">ACFPN2_16695</name>
</gene>
<reference evidence="3" key="1">
    <citation type="journal article" date="2019" name="Int. J. Syst. Evol. Microbiol.">
        <title>The Global Catalogue of Microorganisms (GCM) 10K type strain sequencing project: providing services to taxonomists for standard genome sequencing and annotation.</title>
        <authorList>
            <consortium name="The Broad Institute Genomics Platform"/>
            <consortium name="The Broad Institute Genome Sequencing Center for Infectious Disease"/>
            <person name="Wu L."/>
            <person name="Ma J."/>
        </authorList>
    </citation>
    <scope>NUCLEOTIDE SEQUENCE [LARGE SCALE GENOMIC DNA]</scope>
    <source>
        <strain evidence="3">CGMCC 1.10759</strain>
    </source>
</reference>
<proteinExistence type="predicted"/>
<dbReference type="RefSeq" id="WP_380598473.1">
    <property type="nucleotide sequence ID" value="NZ_JBHSDU010000003.1"/>
</dbReference>
<sequence length="136" mass="14940">MAEQDDTSRPTRLRRNQILSAPPVLATSDSGLPPGGEPPPFSARTLEEALETVRTQLIEGRAMLHCLSEVLLYADDTDSVIHAEVAQAVARWISHSAEQLDLVKLQPLIDAIKQQGDSDNYPPYQVREPTAVYHAA</sequence>
<evidence type="ECO:0000313" key="2">
    <source>
        <dbReference type="EMBL" id="MFC4310734.1"/>
    </source>
</evidence>
<feature type="region of interest" description="Disordered" evidence="1">
    <location>
        <begin position="114"/>
        <end position="136"/>
    </location>
</feature>
<feature type="region of interest" description="Disordered" evidence="1">
    <location>
        <begin position="1"/>
        <end position="42"/>
    </location>
</feature>